<organism evidence="1 2">
    <name type="scientific">Microbacterium oryzae</name>
    <dbReference type="NCBI Taxonomy" id="743009"/>
    <lineage>
        <taxon>Bacteria</taxon>
        <taxon>Bacillati</taxon>
        <taxon>Actinomycetota</taxon>
        <taxon>Actinomycetes</taxon>
        <taxon>Micrococcales</taxon>
        <taxon>Microbacteriaceae</taxon>
        <taxon>Microbacterium</taxon>
    </lineage>
</organism>
<keyword evidence="2" id="KW-1185">Reference proteome</keyword>
<reference evidence="1 2" key="1">
    <citation type="submission" date="2018-09" db="EMBL/GenBank/DDBJ databases">
        <title>Whole genome sequencing of Microbacterium oryzae strain MB-10T.</title>
        <authorList>
            <person name="Das S.K."/>
        </authorList>
    </citation>
    <scope>NUCLEOTIDE SEQUENCE [LARGE SCALE GENOMIC DNA]</scope>
    <source>
        <strain evidence="1 2">MB-10</strain>
    </source>
</reference>
<name>A0A6I6DU64_9MICO</name>
<gene>
    <name evidence="1" type="ORF">D7D94_08385</name>
</gene>
<evidence type="ECO:0000313" key="2">
    <source>
        <dbReference type="Proteomes" id="UP000422989"/>
    </source>
</evidence>
<dbReference type="Proteomes" id="UP000422989">
    <property type="component" value="Chromosome"/>
</dbReference>
<dbReference type="EMBL" id="CP032550">
    <property type="protein sequence ID" value="QGU27686.1"/>
    <property type="molecule type" value="Genomic_DNA"/>
</dbReference>
<accession>A0A6I6DU64</accession>
<dbReference type="AlphaFoldDB" id="A0A6I6DU64"/>
<protein>
    <submittedName>
        <fullName evidence="1">Uncharacterized protein</fullName>
    </submittedName>
</protein>
<sequence>MNKSRDPAAKPKWERWCRRCDHREDIFPGSPYEPGWDDPPRIGAWGKIASPVCAYCGFAGPIWVVLIIDRNPLSGEYDSRWRIVRETDPDPDSDPEE</sequence>
<dbReference type="KEGG" id="moj:D7D94_08385"/>
<dbReference type="RefSeq" id="WP_156242185.1">
    <property type="nucleotide sequence ID" value="NZ_BAAAZL010000004.1"/>
</dbReference>
<proteinExistence type="predicted"/>
<evidence type="ECO:0000313" key="1">
    <source>
        <dbReference type="EMBL" id="QGU27686.1"/>
    </source>
</evidence>
<dbReference type="OrthoDB" id="2020977at2"/>